<gene>
    <name evidence="2" type="ORF">K6Y31_20340</name>
</gene>
<keyword evidence="1" id="KW-0472">Membrane</keyword>
<protein>
    <recommendedName>
        <fullName evidence="4">Flagellar protein</fullName>
    </recommendedName>
</protein>
<dbReference type="EMBL" id="JAIMJA010000033">
    <property type="protein sequence ID" value="MCE2597127.1"/>
    <property type="molecule type" value="Genomic_DNA"/>
</dbReference>
<evidence type="ECO:0000313" key="2">
    <source>
        <dbReference type="EMBL" id="MCE2597127.1"/>
    </source>
</evidence>
<dbReference type="Proteomes" id="UP001201273">
    <property type="component" value="Unassembled WGS sequence"/>
</dbReference>
<sequence length="99" mass="11144">MSEFKQVEALSALPISYFLIIALLIFLFFIFYFKNKKSKKGGCIAISEVSYIDSKTKVALVEVKGIEFVVIKTANSISVKNLYKPQQASTELIEDRVNS</sequence>
<proteinExistence type="predicted"/>
<evidence type="ECO:0000313" key="3">
    <source>
        <dbReference type="Proteomes" id="UP001201273"/>
    </source>
</evidence>
<keyword evidence="1" id="KW-1133">Transmembrane helix</keyword>
<accession>A0ABS8WDK2</accession>
<name>A0ABS8WDK2_9GAMM</name>
<keyword evidence="3" id="KW-1185">Reference proteome</keyword>
<keyword evidence="1" id="KW-0812">Transmembrane</keyword>
<dbReference type="RefSeq" id="WP_233054869.1">
    <property type="nucleotide sequence ID" value="NZ_JAIMJA010000033.1"/>
</dbReference>
<organism evidence="2 3">
    <name type="scientific">Motilimonas cestriensis</name>
    <dbReference type="NCBI Taxonomy" id="2742685"/>
    <lineage>
        <taxon>Bacteria</taxon>
        <taxon>Pseudomonadati</taxon>
        <taxon>Pseudomonadota</taxon>
        <taxon>Gammaproteobacteria</taxon>
        <taxon>Alteromonadales</taxon>
        <taxon>Alteromonadales genera incertae sedis</taxon>
        <taxon>Motilimonas</taxon>
    </lineage>
</organism>
<evidence type="ECO:0008006" key="4">
    <source>
        <dbReference type="Google" id="ProtNLM"/>
    </source>
</evidence>
<reference evidence="2 3" key="1">
    <citation type="journal article" date="2022" name="Environ. Microbiol. Rep.">
        <title>Eco-phylogenetic analyses reveal divergent evolution of vitamin B12 metabolism in the marine bacterial family 'Psychromonadaceae'.</title>
        <authorList>
            <person name="Jin X."/>
            <person name="Yang Y."/>
            <person name="Cao H."/>
            <person name="Gao B."/>
            <person name="Zhao Z."/>
        </authorList>
    </citation>
    <scope>NUCLEOTIDE SEQUENCE [LARGE SCALE GENOMIC DNA]</scope>
    <source>
        <strain evidence="2 3">MKS20</strain>
    </source>
</reference>
<evidence type="ECO:0000256" key="1">
    <source>
        <dbReference type="SAM" id="Phobius"/>
    </source>
</evidence>
<feature type="transmembrane region" description="Helical" evidence="1">
    <location>
        <begin position="12"/>
        <end position="33"/>
    </location>
</feature>
<comment type="caution">
    <text evidence="2">The sequence shown here is derived from an EMBL/GenBank/DDBJ whole genome shotgun (WGS) entry which is preliminary data.</text>
</comment>